<sequence>MWDKVAGRYRDWAEMNSWYYRIFAREIAKFKRPKLVLDVCSGPGILGREMRKIFDAEIIGIDSSREMCRISKGFLGDALNLPFKDSVFDLVTFCFALHEIDVEKAIREAKRVLKKDGIIAIADLNSRVPEILKILSSNFLSLILGPEYAENLLKKWRDFESVEEIESILKRENFKIEFVKVRLDFWLIAKKI</sequence>
<evidence type="ECO:0000259" key="1">
    <source>
        <dbReference type="Pfam" id="PF08241"/>
    </source>
</evidence>
<dbReference type="InterPro" id="IPR013216">
    <property type="entry name" value="Methyltransf_11"/>
</dbReference>
<dbReference type="AlphaFoldDB" id="A0A7J2TJW2"/>
<dbReference type="GO" id="GO:0032259">
    <property type="term" value="P:methylation"/>
    <property type="evidence" value="ECO:0007669"/>
    <property type="project" value="UniProtKB-KW"/>
</dbReference>
<keyword evidence="2" id="KW-0808">Transferase</keyword>
<dbReference type="GO" id="GO:0008757">
    <property type="term" value="F:S-adenosylmethionine-dependent methyltransferase activity"/>
    <property type="evidence" value="ECO:0007669"/>
    <property type="project" value="InterPro"/>
</dbReference>
<proteinExistence type="predicted"/>
<comment type="caution">
    <text evidence="2">The sequence shown here is derived from an EMBL/GenBank/DDBJ whole genome shotgun (WGS) entry which is preliminary data.</text>
</comment>
<dbReference type="InterPro" id="IPR029063">
    <property type="entry name" value="SAM-dependent_MTases_sf"/>
</dbReference>
<protein>
    <submittedName>
        <fullName evidence="2">Methyltransferase domain-containing protein</fullName>
    </submittedName>
</protein>
<evidence type="ECO:0000313" key="2">
    <source>
        <dbReference type="EMBL" id="HEH35855.1"/>
    </source>
</evidence>
<dbReference type="Gene3D" id="3.40.50.150">
    <property type="entry name" value="Vaccinia Virus protein VP39"/>
    <property type="match status" value="1"/>
</dbReference>
<dbReference type="PANTHER" id="PTHR43591">
    <property type="entry name" value="METHYLTRANSFERASE"/>
    <property type="match status" value="1"/>
</dbReference>
<dbReference type="Pfam" id="PF08241">
    <property type="entry name" value="Methyltransf_11"/>
    <property type="match status" value="1"/>
</dbReference>
<dbReference type="CDD" id="cd02440">
    <property type="entry name" value="AdoMet_MTases"/>
    <property type="match status" value="1"/>
</dbReference>
<organism evidence="2">
    <name type="scientific">Archaeoglobus fulgidus</name>
    <dbReference type="NCBI Taxonomy" id="2234"/>
    <lineage>
        <taxon>Archaea</taxon>
        <taxon>Methanobacteriati</taxon>
        <taxon>Methanobacteriota</taxon>
        <taxon>Archaeoglobi</taxon>
        <taxon>Archaeoglobales</taxon>
        <taxon>Archaeoglobaceae</taxon>
        <taxon>Archaeoglobus</taxon>
    </lineage>
</organism>
<accession>A0A7J2TJW2</accession>
<gene>
    <name evidence="2" type="ORF">ENP88_06935</name>
</gene>
<name>A0A7J2TJW2_ARCFL</name>
<reference evidence="2" key="1">
    <citation type="journal article" date="2020" name="mSystems">
        <title>Genome- and Community-Level Interaction Insights into Carbon Utilization and Element Cycling Functions of Hydrothermarchaeota in Hydrothermal Sediment.</title>
        <authorList>
            <person name="Zhou Z."/>
            <person name="Liu Y."/>
            <person name="Xu W."/>
            <person name="Pan J."/>
            <person name="Luo Z.H."/>
            <person name="Li M."/>
        </authorList>
    </citation>
    <scope>NUCLEOTIDE SEQUENCE [LARGE SCALE GENOMIC DNA]</scope>
    <source>
        <strain evidence="2">SpSt-26</strain>
    </source>
</reference>
<feature type="domain" description="Methyltransferase type 11" evidence="1">
    <location>
        <begin position="37"/>
        <end position="121"/>
    </location>
</feature>
<keyword evidence="2" id="KW-0489">Methyltransferase</keyword>
<dbReference type="SUPFAM" id="SSF53335">
    <property type="entry name" value="S-adenosyl-L-methionine-dependent methyltransferases"/>
    <property type="match status" value="1"/>
</dbReference>
<dbReference type="EMBL" id="DSLA01000108">
    <property type="protein sequence ID" value="HEH35855.1"/>
    <property type="molecule type" value="Genomic_DNA"/>
</dbReference>